<dbReference type="PANTHER" id="PTHR38111">
    <property type="entry name" value="ZN(2)-C6 FUNGAL-TYPE DOMAIN-CONTAINING PROTEIN-RELATED"/>
    <property type="match status" value="1"/>
</dbReference>
<organism evidence="2 3">
    <name type="scientific">Phialophora macrospora</name>
    <dbReference type="NCBI Taxonomy" id="1851006"/>
    <lineage>
        <taxon>Eukaryota</taxon>
        <taxon>Fungi</taxon>
        <taxon>Dikarya</taxon>
        <taxon>Ascomycota</taxon>
        <taxon>Pezizomycotina</taxon>
        <taxon>Eurotiomycetes</taxon>
        <taxon>Chaetothyriomycetidae</taxon>
        <taxon>Chaetothyriales</taxon>
        <taxon>Herpotrichiellaceae</taxon>
        <taxon>Phialophora</taxon>
    </lineage>
</organism>
<dbReference type="STRING" id="5601.A0A0D2F9Q5"/>
<feature type="region of interest" description="Disordered" evidence="1">
    <location>
        <begin position="56"/>
        <end position="77"/>
    </location>
</feature>
<evidence type="ECO:0000313" key="2">
    <source>
        <dbReference type="EMBL" id="KIW64748.1"/>
    </source>
</evidence>
<proteinExistence type="predicted"/>
<protein>
    <recommendedName>
        <fullName evidence="4">Zn(2)-C6 fungal-type domain-containing protein</fullName>
    </recommendedName>
</protein>
<evidence type="ECO:0000313" key="3">
    <source>
        <dbReference type="Proteomes" id="UP000054266"/>
    </source>
</evidence>
<keyword evidence="3" id="KW-1185">Reference proteome</keyword>
<dbReference type="AlphaFoldDB" id="A0A0D2F9Q5"/>
<gene>
    <name evidence="2" type="ORF">PV04_09659</name>
</gene>
<dbReference type="EMBL" id="KN846961">
    <property type="protein sequence ID" value="KIW64748.1"/>
    <property type="molecule type" value="Genomic_DNA"/>
</dbReference>
<evidence type="ECO:0000256" key="1">
    <source>
        <dbReference type="SAM" id="MobiDB-lite"/>
    </source>
</evidence>
<name>A0A0D2F9Q5_9EURO</name>
<reference evidence="2 3" key="1">
    <citation type="submission" date="2015-01" db="EMBL/GenBank/DDBJ databases">
        <title>The Genome Sequence of Capronia semiimmersa CBS27337.</title>
        <authorList>
            <consortium name="The Broad Institute Genomics Platform"/>
            <person name="Cuomo C."/>
            <person name="de Hoog S."/>
            <person name="Gorbushina A."/>
            <person name="Stielow B."/>
            <person name="Teixiera M."/>
            <person name="Abouelleil A."/>
            <person name="Chapman S.B."/>
            <person name="Priest M."/>
            <person name="Young S.K."/>
            <person name="Wortman J."/>
            <person name="Nusbaum C."/>
            <person name="Birren B."/>
        </authorList>
    </citation>
    <scope>NUCLEOTIDE SEQUENCE [LARGE SCALE GENOMIC DNA]</scope>
    <source>
        <strain evidence="2 3">CBS 27337</strain>
    </source>
</reference>
<dbReference type="InterPro" id="IPR053178">
    <property type="entry name" value="Osmoadaptation_assoc"/>
</dbReference>
<dbReference type="HOGENOM" id="CLU_021599_0_1_1"/>
<dbReference type="PANTHER" id="PTHR38111:SF9">
    <property type="entry name" value="ZN(2)-C6 FUNGAL-TYPE DOMAIN-CONTAINING PROTEIN"/>
    <property type="match status" value="1"/>
</dbReference>
<sequence length="492" mass="54649">MQCDGVSPQCTQCSFGGRICPGYPRDLTIIQHQPEATSYLDSAHRSHKLTGTFASPACSQSSGHGGQHTGGQRQPYLDPSALESATYEELSKLIIENYVPKDELLSLACNPIGPHARICGSWVEVLLKMDRPGKHYDVLFAALRTLCLTFVQRSRRDEKEYVHTYCAVLSALRNALILTSSAFEPDSAAASMCLTLCEVMLPTSATGWMAHVKGVGELIRSRGPGMLLDNINQSLFLGFRPLIIIEAFYSRRSTFLSSSEWLELPFSDHPATPMQSLLSHAVAIPALLEQIEAAQREVPLDSQAHTTKIHDAFVQVSTKLEHWERSLLQTMPTPVYWPVPSPEHTTSSLLMPRDSVSVPNLHFSDISAANAYIHFWAFQIVCLTQLHTLRSSPYLGLQPRDLATPPKPKPFEDHVRQTILCLSTKICQSMAYLMREDMRLYGPASTFYPLKVVHETLMADPITQTSEQVAWCRCVVAVLVDKGLGLADAMIR</sequence>
<dbReference type="InterPro" id="IPR021858">
    <property type="entry name" value="Fun_TF"/>
</dbReference>
<dbReference type="Pfam" id="PF11951">
    <property type="entry name" value="Fungal_trans_2"/>
    <property type="match status" value="1"/>
</dbReference>
<evidence type="ECO:0008006" key="4">
    <source>
        <dbReference type="Google" id="ProtNLM"/>
    </source>
</evidence>
<accession>A0A0D2F9Q5</accession>
<dbReference type="Proteomes" id="UP000054266">
    <property type="component" value="Unassembled WGS sequence"/>
</dbReference>